<comment type="caution">
    <text evidence="2">The sequence shown here is derived from an EMBL/GenBank/DDBJ whole genome shotgun (WGS) entry which is preliminary data.</text>
</comment>
<feature type="domain" description="Glycosyltransferase 2-like" evidence="1">
    <location>
        <begin position="6"/>
        <end position="154"/>
    </location>
</feature>
<proteinExistence type="predicted"/>
<gene>
    <name evidence="2" type="ORF">H8R26_09485</name>
</gene>
<dbReference type="Pfam" id="PF00535">
    <property type="entry name" value="Glycos_transf_2"/>
    <property type="match status" value="1"/>
</dbReference>
<dbReference type="InterPro" id="IPR001173">
    <property type="entry name" value="Glyco_trans_2-like"/>
</dbReference>
<dbReference type="Proteomes" id="UP000621670">
    <property type="component" value="Unassembled WGS sequence"/>
</dbReference>
<dbReference type="SUPFAM" id="SSF53448">
    <property type="entry name" value="Nucleotide-diphospho-sugar transferases"/>
    <property type="match status" value="1"/>
</dbReference>
<reference evidence="2 3" key="1">
    <citation type="submission" date="2020-08" db="EMBL/GenBank/DDBJ databases">
        <title>Description of novel Flavobacterium F-400 isolate.</title>
        <authorList>
            <person name="Saticioglu I."/>
            <person name="Duman M."/>
            <person name="Altun S."/>
        </authorList>
    </citation>
    <scope>NUCLEOTIDE SEQUENCE [LARGE SCALE GENOMIC DNA]</scope>
    <source>
        <strain evidence="2 3">F-400</strain>
    </source>
</reference>
<sequence>MNPIISIIIPCYNSESTLQTTLESVISQDFQNWEAIIINDGSIDRTEEIALKWVKKDNRFSYFSKQNEGLGKSRNYGITRANGFYILPLDSDNLIKDDFVSRAIRVFEQDSSIGVVHGHAEYFGERTGIWEISKFNLEKIVIDNYIDACAIFRKELWTKVGGYDENMPFQGHEDWEFWIALGMLNVTFYHMNIVTFKYFVSSTSMIHSFTNQMATLNRNYIVKKYSAYYYEKYCEKVTLLEQVKEQNNINLQSEKFIINCLTKKIIGIEFFKINGN</sequence>
<dbReference type="InterPro" id="IPR029044">
    <property type="entry name" value="Nucleotide-diphossugar_trans"/>
</dbReference>
<dbReference type="CDD" id="cd00761">
    <property type="entry name" value="Glyco_tranf_GTA_type"/>
    <property type="match status" value="1"/>
</dbReference>
<protein>
    <submittedName>
        <fullName evidence="2">Glycosyltransferase family 2 protein</fullName>
    </submittedName>
</protein>
<dbReference type="PANTHER" id="PTHR43685">
    <property type="entry name" value="GLYCOSYLTRANSFERASE"/>
    <property type="match status" value="1"/>
</dbReference>
<organism evidence="2 3">
    <name type="scientific">Flavobacterium turcicum</name>
    <dbReference type="NCBI Taxonomy" id="2764718"/>
    <lineage>
        <taxon>Bacteria</taxon>
        <taxon>Pseudomonadati</taxon>
        <taxon>Bacteroidota</taxon>
        <taxon>Flavobacteriia</taxon>
        <taxon>Flavobacteriales</taxon>
        <taxon>Flavobacteriaceae</taxon>
        <taxon>Flavobacterium</taxon>
    </lineage>
</organism>
<dbReference type="EMBL" id="JACRUM010000004">
    <property type="protein sequence ID" value="MBC5863653.1"/>
    <property type="molecule type" value="Genomic_DNA"/>
</dbReference>
<evidence type="ECO:0000313" key="3">
    <source>
        <dbReference type="Proteomes" id="UP000621670"/>
    </source>
</evidence>
<dbReference type="RefSeq" id="WP_166136286.1">
    <property type="nucleotide sequence ID" value="NZ_JAAOBY010000005.1"/>
</dbReference>
<evidence type="ECO:0000259" key="1">
    <source>
        <dbReference type="Pfam" id="PF00535"/>
    </source>
</evidence>
<dbReference type="InterPro" id="IPR050834">
    <property type="entry name" value="Glycosyltransf_2"/>
</dbReference>
<name>A0ABR7JGM8_9FLAO</name>
<keyword evidence="3" id="KW-1185">Reference proteome</keyword>
<dbReference type="Gene3D" id="3.90.550.10">
    <property type="entry name" value="Spore Coat Polysaccharide Biosynthesis Protein SpsA, Chain A"/>
    <property type="match status" value="1"/>
</dbReference>
<evidence type="ECO:0000313" key="2">
    <source>
        <dbReference type="EMBL" id="MBC5863653.1"/>
    </source>
</evidence>
<accession>A0ABR7JGM8</accession>
<dbReference type="PANTHER" id="PTHR43685:SF2">
    <property type="entry name" value="GLYCOSYLTRANSFERASE 2-LIKE DOMAIN-CONTAINING PROTEIN"/>
    <property type="match status" value="1"/>
</dbReference>